<dbReference type="AlphaFoldDB" id="A0A9W8J146"/>
<name>A0A9W8J146_9AGAR</name>
<organism evidence="1 2">
    <name type="scientific">Candolleomyces eurysporus</name>
    <dbReference type="NCBI Taxonomy" id="2828524"/>
    <lineage>
        <taxon>Eukaryota</taxon>
        <taxon>Fungi</taxon>
        <taxon>Dikarya</taxon>
        <taxon>Basidiomycota</taxon>
        <taxon>Agaricomycotina</taxon>
        <taxon>Agaricomycetes</taxon>
        <taxon>Agaricomycetidae</taxon>
        <taxon>Agaricales</taxon>
        <taxon>Agaricineae</taxon>
        <taxon>Psathyrellaceae</taxon>
        <taxon>Candolleomyces</taxon>
    </lineage>
</organism>
<protein>
    <submittedName>
        <fullName evidence="1">Uncharacterized protein</fullName>
    </submittedName>
</protein>
<dbReference type="Proteomes" id="UP001140091">
    <property type="component" value="Unassembled WGS sequence"/>
</dbReference>
<proteinExistence type="predicted"/>
<feature type="non-terminal residue" evidence="1">
    <location>
        <position position="1"/>
    </location>
</feature>
<reference evidence="1" key="1">
    <citation type="submission" date="2022-06" db="EMBL/GenBank/DDBJ databases">
        <title>Genome Sequence of Candolleomyces eurysporus.</title>
        <authorList>
            <person name="Buettner E."/>
        </authorList>
    </citation>
    <scope>NUCLEOTIDE SEQUENCE</scope>
    <source>
        <strain evidence="1">VTCC 930004</strain>
    </source>
</reference>
<dbReference type="OrthoDB" id="6475906at2759"/>
<evidence type="ECO:0000313" key="1">
    <source>
        <dbReference type="EMBL" id="KAJ2926325.1"/>
    </source>
</evidence>
<evidence type="ECO:0000313" key="2">
    <source>
        <dbReference type="Proteomes" id="UP001140091"/>
    </source>
</evidence>
<comment type="caution">
    <text evidence="1">The sequence shown here is derived from an EMBL/GenBank/DDBJ whole genome shotgun (WGS) entry which is preliminary data.</text>
</comment>
<keyword evidence="2" id="KW-1185">Reference proteome</keyword>
<sequence>MAPKKKTTMRTRGKEGCNVQEGAKKTADILGISLNAAALIFGTLKSVADFGCTPGLKGACGTVLGLINLVQDMIDVQDGFKALIRSICRFLVIVARYESEQGGNLNAHLTRAIEEFEEYVLPSYLVQRGPSRGALS</sequence>
<accession>A0A9W8J146</accession>
<gene>
    <name evidence="1" type="ORF">H1R20_g10778</name>
</gene>
<dbReference type="EMBL" id="JANBPK010001067">
    <property type="protein sequence ID" value="KAJ2926325.1"/>
    <property type="molecule type" value="Genomic_DNA"/>
</dbReference>